<dbReference type="EMBL" id="ACOU01000004">
    <property type="protein sequence ID" value="EKX72916.1"/>
    <property type="molecule type" value="Genomic_DNA"/>
</dbReference>
<dbReference type="AlphaFoldDB" id="L1LC49"/>
<dbReference type="GO" id="GO:0006457">
    <property type="term" value="P:protein folding"/>
    <property type="evidence" value="ECO:0007669"/>
    <property type="project" value="TreeGrafter"/>
</dbReference>
<dbReference type="OrthoDB" id="416217at2759"/>
<dbReference type="InterPro" id="IPR008978">
    <property type="entry name" value="HSP20-like_chaperone"/>
</dbReference>
<evidence type="ECO:0000313" key="8">
    <source>
        <dbReference type="EMBL" id="EKX72916.1"/>
    </source>
</evidence>
<keyword evidence="5" id="KW-0597">Phosphoprotein</keyword>
<evidence type="ECO:0000259" key="7">
    <source>
        <dbReference type="PROSITE" id="PS51203"/>
    </source>
</evidence>
<dbReference type="PROSITE" id="PS51203">
    <property type="entry name" value="CS"/>
    <property type="match status" value="1"/>
</dbReference>
<organism evidence="8 9">
    <name type="scientific">Theileria equi strain WA</name>
    <dbReference type="NCBI Taxonomy" id="1537102"/>
    <lineage>
        <taxon>Eukaryota</taxon>
        <taxon>Sar</taxon>
        <taxon>Alveolata</taxon>
        <taxon>Apicomplexa</taxon>
        <taxon>Aconoidasida</taxon>
        <taxon>Piroplasmida</taxon>
        <taxon>Theileriidae</taxon>
        <taxon>Theileria</taxon>
    </lineage>
</organism>
<evidence type="ECO:0000256" key="3">
    <source>
        <dbReference type="ARBA" id="ARBA00017641"/>
    </source>
</evidence>
<dbReference type="STRING" id="1537102.L1LC49"/>
<dbReference type="SUPFAM" id="SSF49764">
    <property type="entry name" value="HSP20-like chaperones"/>
    <property type="match status" value="1"/>
</dbReference>
<evidence type="ECO:0000256" key="6">
    <source>
        <dbReference type="ARBA" id="ARBA00030427"/>
    </source>
</evidence>
<dbReference type="InterPro" id="IPR025934">
    <property type="entry name" value="NudC_N_dom"/>
</dbReference>
<dbReference type="RefSeq" id="XP_004832368.1">
    <property type="nucleotide sequence ID" value="XM_004832311.1"/>
</dbReference>
<dbReference type="GeneID" id="15804551"/>
<dbReference type="Pfam" id="PF14050">
    <property type="entry name" value="Nudc_N"/>
    <property type="match status" value="1"/>
</dbReference>
<dbReference type="Pfam" id="PF04969">
    <property type="entry name" value="CS"/>
    <property type="match status" value="1"/>
</dbReference>
<keyword evidence="4" id="KW-0963">Cytoplasm</keyword>
<evidence type="ECO:0000313" key="9">
    <source>
        <dbReference type="Proteomes" id="UP000031512"/>
    </source>
</evidence>
<dbReference type="Gene3D" id="2.60.40.790">
    <property type="match status" value="1"/>
</dbReference>
<keyword evidence="9" id="KW-1185">Reference proteome</keyword>
<evidence type="ECO:0000256" key="1">
    <source>
        <dbReference type="ARBA" id="ARBA00004496"/>
    </source>
</evidence>
<protein>
    <recommendedName>
        <fullName evidence="3">Nuclear migration protein nudC</fullName>
    </recommendedName>
    <alternativeName>
        <fullName evidence="6">Nuclear distribution protein C homolog</fullName>
    </alternativeName>
</protein>
<dbReference type="CDD" id="cd06467">
    <property type="entry name" value="p23_NUDC_like"/>
    <property type="match status" value="1"/>
</dbReference>
<dbReference type="eggNOG" id="KOG2265">
    <property type="taxonomic scope" value="Eukaryota"/>
</dbReference>
<dbReference type="KEGG" id="beq:BEWA_014750"/>
<comment type="caution">
    <text evidence="8">The sequence shown here is derived from an EMBL/GenBank/DDBJ whole genome shotgun (WGS) entry which is preliminary data.</text>
</comment>
<evidence type="ECO:0000256" key="5">
    <source>
        <dbReference type="ARBA" id="ARBA00022553"/>
    </source>
</evidence>
<dbReference type="PANTHER" id="PTHR12356">
    <property type="entry name" value="NUCLEAR MOVEMENT PROTEIN NUDC"/>
    <property type="match status" value="1"/>
</dbReference>
<dbReference type="InterPro" id="IPR007052">
    <property type="entry name" value="CS_dom"/>
</dbReference>
<feature type="domain" description="CS" evidence="7">
    <location>
        <begin position="127"/>
        <end position="214"/>
    </location>
</feature>
<evidence type="ECO:0000256" key="4">
    <source>
        <dbReference type="ARBA" id="ARBA00022490"/>
    </source>
</evidence>
<sequence length="259" mass="30071">MSNFDELMLLAIKEFKSIEDILQHFFRFLGRHTDFYHTLLNEEEIDKFNLHGSNVNSKGFKPNHMVKLVNHIIQDNLIQYRERYQPYLLNNKPMLHAQVQPKVTKPQEKKQVTKGSTKYTLNPWNGGVTKTYAWAQTISDLTIEIISNEILSTDNVKVSLSRDSLKVVISGNTIIDGQFCNSINATDSMWNIEDRSRIVLSIEKAQELWWDCAIKGDETIDTQNIESVKRIEEFSSSEQREILKLMAENRNKQASNFPF</sequence>
<dbReference type="GO" id="GO:0051082">
    <property type="term" value="F:unfolded protein binding"/>
    <property type="evidence" value="ECO:0007669"/>
    <property type="project" value="TreeGrafter"/>
</dbReference>
<name>L1LC49_THEEQ</name>
<accession>L1LC49</accession>
<dbReference type="PANTHER" id="PTHR12356:SF3">
    <property type="entry name" value="NUCLEAR MIGRATION PROTEIN NUDC"/>
    <property type="match status" value="1"/>
</dbReference>
<reference evidence="8 9" key="1">
    <citation type="journal article" date="2012" name="BMC Genomics">
        <title>Comparative genomic analysis and phylogenetic position of Theileria equi.</title>
        <authorList>
            <person name="Kappmeyer L.S."/>
            <person name="Thiagarajan M."/>
            <person name="Herndon D.R."/>
            <person name="Ramsay J.D."/>
            <person name="Caler E."/>
            <person name="Djikeng A."/>
            <person name="Gillespie J.J."/>
            <person name="Lau A.O."/>
            <person name="Roalson E.H."/>
            <person name="Silva J.C."/>
            <person name="Silva M.G."/>
            <person name="Suarez C.E."/>
            <person name="Ueti M.W."/>
            <person name="Nene V.M."/>
            <person name="Mealey R.H."/>
            <person name="Knowles D.P."/>
            <person name="Brayton K.A."/>
        </authorList>
    </citation>
    <scope>NUCLEOTIDE SEQUENCE [LARGE SCALE GENOMIC DNA]</scope>
    <source>
        <strain evidence="8 9">WA</strain>
    </source>
</reference>
<dbReference type="VEuPathDB" id="PiroplasmaDB:BEWA_014750"/>
<evidence type="ECO:0000256" key="2">
    <source>
        <dbReference type="ARBA" id="ARBA00010513"/>
    </source>
</evidence>
<dbReference type="Proteomes" id="UP000031512">
    <property type="component" value="Unassembled WGS sequence"/>
</dbReference>
<proteinExistence type="inferred from homology"/>
<dbReference type="GO" id="GO:0005737">
    <property type="term" value="C:cytoplasm"/>
    <property type="evidence" value="ECO:0007669"/>
    <property type="project" value="UniProtKB-SubCell"/>
</dbReference>
<gene>
    <name evidence="8" type="ORF">BEWA_014750</name>
</gene>
<comment type="similarity">
    <text evidence="2">Belongs to the nudC family.</text>
</comment>
<dbReference type="InterPro" id="IPR037898">
    <property type="entry name" value="NudC_fam"/>
</dbReference>
<comment type="subcellular location">
    <subcellularLocation>
        <location evidence="1">Cytoplasm</location>
    </subcellularLocation>
</comment>